<name>A0AAN6L0V1_9PEZI</name>
<reference evidence="2" key="1">
    <citation type="submission" date="2023-06" db="EMBL/GenBank/DDBJ databases">
        <title>Black Yeasts Isolated from many extreme environments.</title>
        <authorList>
            <person name="Coleine C."/>
            <person name="Stajich J.E."/>
            <person name="Selbmann L."/>
        </authorList>
    </citation>
    <scope>NUCLEOTIDE SEQUENCE</scope>
    <source>
        <strain evidence="2">CCFEE 5200</strain>
    </source>
</reference>
<dbReference type="EMBL" id="JAUJLE010000003">
    <property type="protein sequence ID" value="KAK1015001.1"/>
    <property type="molecule type" value="Genomic_DNA"/>
</dbReference>
<gene>
    <name evidence="2" type="ORF">LTR91_000802</name>
</gene>
<protein>
    <submittedName>
        <fullName evidence="2">Uncharacterized protein</fullName>
    </submittedName>
</protein>
<feature type="non-terminal residue" evidence="2">
    <location>
        <position position="1"/>
    </location>
</feature>
<sequence length="73" mass="7998">TSYFMRYPTEQASDEASLQRSLTPSTSRSSLSSTASTGTAASGGISQQSRLELHDYFSSFVKPKTPNRRSTMK</sequence>
<evidence type="ECO:0000256" key="1">
    <source>
        <dbReference type="SAM" id="MobiDB-lite"/>
    </source>
</evidence>
<keyword evidence="3" id="KW-1185">Reference proteome</keyword>
<accession>A0AAN6L0V1</accession>
<dbReference type="AlphaFoldDB" id="A0AAN6L0V1"/>
<feature type="compositionally biased region" description="Low complexity" evidence="1">
    <location>
        <begin position="18"/>
        <end position="46"/>
    </location>
</feature>
<organism evidence="2 3">
    <name type="scientific">Friedmanniomyces endolithicus</name>
    <dbReference type="NCBI Taxonomy" id="329885"/>
    <lineage>
        <taxon>Eukaryota</taxon>
        <taxon>Fungi</taxon>
        <taxon>Dikarya</taxon>
        <taxon>Ascomycota</taxon>
        <taxon>Pezizomycotina</taxon>
        <taxon>Dothideomycetes</taxon>
        <taxon>Dothideomycetidae</taxon>
        <taxon>Mycosphaerellales</taxon>
        <taxon>Teratosphaeriaceae</taxon>
        <taxon>Friedmanniomyces</taxon>
    </lineage>
</organism>
<evidence type="ECO:0000313" key="2">
    <source>
        <dbReference type="EMBL" id="KAK1015001.1"/>
    </source>
</evidence>
<feature type="region of interest" description="Disordered" evidence="1">
    <location>
        <begin position="1"/>
        <end position="48"/>
    </location>
</feature>
<comment type="caution">
    <text evidence="2">The sequence shown here is derived from an EMBL/GenBank/DDBJ whole genome shotgun (WGS) entry which is preliminary data.</text>
</comment>
<dbReference type="Proteomes" id="UP001175353">
    <property type="component" value="Unassembled WGS sequence"/>
</dbReference>
<proteinExistence type="predicted"/>
<evidence type="ECO:0000313" key="3">
    <source>
        <dbReference type="Proteomes" id="UP001175353"/>
    </source>
</evidence>